<organism evidence="1 2">
    <name type="scientific">Sphingomonas aurantiaca</name>
    <dbReference type="NCBI Taxonomy" id="185949"/>
    <lineage>
        <taxon>Bacteria</taxon>
        <taxon>Pseudomonadati</taxon>
        <taxon>Pseudomonadota</taxon>
        <taxon>Alphaproteobacteria</taxon>
        <taxon>Sphingomonadales</taxon>
        <taxon>Sphingomonadaceae</taxon>
        <taxon>Sphingomonas</taxon>
    </lineage>
</organism>
<gene>
    <name evidence="1" type="ORF">SPHINGO391_460120</name>
</gene>
<dbReference type="AlphaFoldDB" id="A0A5E7ZQ96"/>
<dbReference type="Proteomes" id="UP000326857">
    <property type="component" value="Unassembled WGS sequence"/>
</dbReference>
<evidence type="ECO:0000313" key="2">
    <source>
        <dbReference type="Proteomes" id="UP000326857"/>
    </source>
</evidence>
<dbReference type="PIRSF" id="PIRSF012608">
    <property type="entry name" value="UCP012608"/>
    <property type="match status" value="1"/>
</dbReference>
<protein>
    <recommendedName>
        <fullName evidence="3">DUF2332 domain-containing protein</fullName>
    </recommendedName>
</protein>
<evidence type="ECO:0000313" key="1">
    <source>
        <dbReference type="EMBL" id="VVT19548.1"/>
    </source>
</evidence>
<dbReference type="RefSeq" id="WP_151992372.1">
    <property type="nucleotide sequence ID" value="NZ_LR701528.1"/>
</dbReference>
<reference evidence="1 2" key="1">
    <citation type="submission" date="2019-09" db="EMBL/GenBank/DDBJ databases">
        <authorList>
            <person name="Dittami M. S."/>
        </authorList>
    </citation>
    <scope>NUCLEOTIDE SEQUENCE [LARGE SCALE GENOMIC DNA]</scope>
    <source>
        <strain evidence="1">SPHINGO391</strain>
    </source>
</reference>
<sequence length="344" mass="37667">MVACAPDRGELWRHADVARALGSPFVAAVLEAGERQLVRAPRTAALIRDWPGDPRRDAVAMRFNAALHALARHGRMPALSALYANRHDDFDGAIGAAMVEQDDVIALSMRDMPQTNEVGRSAAIAAALMVARRQFGLPFELLEIGSSCGLNLNLGYHEYDLGGVPAGVTGSSVKIAPAWSGGNPAPASIEIVTARGTDLNPLNASDPHMRDRLLSYVWADQPHRARRLEAALALALRHPPRVDHADAVTWLSARLEDVQPAGQCRVVFHSMVLQYLTERDRHIVASAIRHAGARASADRPLAWISFEWTALRDQVELRLTCWPGGQTRVLATCNPYGEWIDWRL</sequence>
<accession>A0A5E7ZQ96</accession>
<proteinExistence type="predicted"/>
<dbReference type="Pfam" id="PF10094">
    <property type="entry name" value="DUF2332"/>
    <property type="match status" value="1"/>
</dbReference>
<dbReference type="InterPro" id="IPR011200">
    <property type="entry name" value="UCP012608"/>
</dbReference>
<dbReference type="EMBL" id="CABVLI010000041">
    <property type="protein sequence ID" value="VVT19548.1"/>
    <property type="molecule type" value="Genomic_DNA"/>
</dbReference>
<evidence type="ECO:0008006" key="3">
    <source>
        <dbReference type="Google" id="ProtNLM"/>
    </source>
</evidence>
<name>A0A5E7ZQ96_9SPHN</name>